<name>A0A0W0EGN9_CANGB</name>
<organism evidence="11 12">
    <name type="scientific">Candida glabrata</name>
    <name type="common">Yeast</name>
    <name type="synonym">Torulopsis glabrata</name>
    <dbReference type="NCBI Taxonomy" id="5478"/>
    <lineage>
        <taxon>Eukaryota</taxon>
        <taxon>Fungi</taxon>
        <taxon>Dikarya</taxon>
        <taxon>Ascomycota</taxon>
        <taxon>Saccharomycotina</taxon>
        <taxon>Saccharomycetes</taxon>
        <taxon>Saccharomycetales</taxon>
        <taxon>Saccharomycetaceae</taxon>
        <taxon>Nakaseomyces</taxon>
    </lineage>
</organism>
<keyword evidence="6 9" id="KW-0472">Membrane</keyword>
<evidence type="ECO:0000256" key="1">
    <source>
        <dbReference type="ARBA" id="ARBA00004232"/>
    </source>
</evidence>
<evidence type="ECO:0000256" key="2">
    <source>
        <dbReference type="ARBA" id="ARBA00007900"/>
    </source>
</evidence>
<dbReference type="Proteomes" id="UP000054886">
    <property type="component" value="Unassembled WGS sequence"/>
</dbReference>
<accession>A0A0W0EGN9</accession>
<keyword evidence="5 9" id="KW-1133">Transmembrane helix</keyword>
<sequence length="438" mass="51517">MFSWLIPDIPELFLTISVWFRLQGWEDNTKLGFIIGNTLTTIFYILRLAQDTLLAGVSRKLIRDYELFDLSKSETLLSDPAFSSYHDVLFNKHHSTANASSYNKRVRKVTSTVYWSTYFLLLLSCYTCYRLFNTYKVYRIYYLKDLNLDKHPSLKKIEPDYEVDEKLLKTSLKSKLLSRFIRLLQLQDEVETELPKVTEHYTLNKWDPSKLIISLSTSFSPTIIICLMYTNVTFLTVIPIIIHQGIFYFMIWNRYEERFKDDALLMRENYLQYDTKYVKPLKQIMYQDVMTDTATISDGGFAKFFPVSNSTLFKHHEMSGDVIIERYNKKSREFENVTDIIKPHHHINNTVKILPPTIRKDHKTNRYDHRQQSILKDRKFNIDSNEPQIINALTTAIPSRSFFNNNPSGSNDDNCSGIKVRSSPTRETFFPATPLRKK</sequence>
<evidence type="ECO:0000256" key="7">
    <source>
        <dbReference type="ARBA" id="ARBA00024979"/>
    </source>
</evidence>
<evidence type="ECO:0000256" key="6">
    <source>
        <dbReference type="ARBA" id="ARBA00023136"/>
    </source>
</evidence>
<dbReference type="VEuPathDB" id="FungiDB:GWK60_L08129"/>
<gene>
    <name evidence="11" type="ORF">AO440_005125</name>
    <name evidence="10" type="ORF">AO440_005410</name>
</gene>
<dbReference type="GO" id="GO:0007096">
    <property type="term" value="P:regulation of exit from mitosis"/>
    <property type="evidence" value="ECO:0007669"/>
    <property type="project" value="TreeGrafter"/>
</dbReference>
<evidence type="ECO:0000256" key="4">
    <source>
        <dbReference type="ARBA" id="ARBA00022692"/>
    </source>
</evidence>
<dbReference type="EMBL" id="LLZZ01000167">
    <property type="protein sequence ID" value="KTA96832.1"/>
    <property type="molecule type" value="Genomic_DNA"/>
</dbReference>
<feature type="compositionally biased region" description="Polar residues" evidence="8">
    <location>
        <begin position="405"/>
        <end position="414"/>
    </location>
</feature>
<evidence type="ECO:0000256" key="5">
    <source>
        <dbReference type="ARBA" id="ARBA00022989"/>
    </source>
</evidence>
<reference evidence="11 12" key="1">
    <citation type="submission" date="2015-10" db="EMBL/GenBank/DDBJ databases">
        <title>Draft genomes sequences of Candida glabrata isolates 1A, 1B, 2A, 2B, 3A and 3B.</title>
        <authorList>
            <person name="Haavelsrud O.E."/>
            <person name="Gaustad P."/>
        </authorList>
    </citation>
    <scope>NUCLEOTIDE SEQUENCE [LARGE SCALE GENOMIC DNA]</scope>
    <source>
        <strain evidence="11">910700640</strain>
    </source>
</reference>
<dbReference type="VEuPathDB" id="FungiDB:GVI51_L06963"/>
<evidence type="ECO:0000313" key="10">
    <source>
        <dbReference type="EMBL" id="KTA96832.1"/>
    </source>
</evidence>
<dbReference type="InterPro" id="IPR018819">
    <property type="entry name" value="Nur1/Mug154"/>
</dbReference>
<comment type="similarity">
    <text evidence="2">Belongs to the NUR1 family.</text>
</comment>
<comment type="caution">
    <text evidence="11">The sequence shown here is derived from an EMBL/GenBank/DDBJ whole genome shotgun (WGS) entry which is preliminary data.</text>
</comment>
<protein>
    <recommendedName>
        <fullName evidence="3">Nuclear rim protein 1</fullName>
    </recommendedName>
</protein>
<dbReference type="Pfam" id="PF10332">
    <property type="entry name" value="DUF2418"/>
    <property type="match status" value="1"/>
</dbReference>
<dbReference type="GO" id="GO:0031965">
    <property type="term" value="C:nuclear membrane"/>
    <property type="evidence" value="ECO:0007669"/>
    <property type="project" value="UniProtKB-SubCell"/>
</dbReference>
<evidence type="ECO:0000256" key="9">
    <source>
        <dbReference type="SAM" id="Phobius"/>
    </source>
</evidence>
<dbReference type="PANTHER" id="PTHR28293">
    <property type="entry name" value="NUCLEAR RIM PROTEIN 1"/>
    <property type="match status" value="1"/>
</dbReference>
<keyword evidence="4 9" id="KW-0812">Transmembrane</keyword>
<dbReference type="VEuPathDB" id="FungiDB:B1J91_L07084g"/>
<dbReference type="GO" id="GO:0043007">
    <property type="term" value="P:maintenance of rDNA"/>
    <property type="evidence" value="ECO:0007669"/>
    <property type="project" value="TreeGrafter"/>
</dbReference>
<dbReference type="EMBL" id="LLZZ01000153">
    <property type="protein sequence ID" value="KTA98459.1"/>
    <property type="molecule type" value="Genomic_DNA"/>
</dbReference>
<comment type="function">
    <text evidence="7">Member of a perinuclear network that controls recombination at multiple loci to maintain genome stability. Required for rDNA repeat stability.</text>
</comment>
<comment type="subcellular location">
    <subcellularLocation>
        <location evidence="1">Nucleus membrane</location>
        <topology evidence="1">Multi-pass membrane protein</topology>
    </subcellularLocation>
</comment>
<dbReference type="VEuPathDB" id="FungiDB:CAGL0L07084g"/>
<evidence type="ECO:0000256" key="3">
    <source>
        <dbReference type="ARBA" id="ARBA00018310"/>
    </source>
</evidence>
<dbReference type="AlphaFoldDB" id="A0A0W0EGN9"/>
<evidence type="ECO:0000256" key="8">
    <source>
        <dbReference type="SAM" id="MobiDB-lite"/>
    </source>
</evidence>
<dbReference type="PANTHER" id="PTHR28293:SF1">
    <property type="entry name" value="NUCLEAR RIM PROTEIN 1"/>
    <property type="match status" value="1"/>
</dbReference>
<feature type="region of interest" description="Disordered" evidence="8">
    <location>
        <begin position="405"/>
        <end position="438"/>
    </location>
</feature>
<feature type="transmembrane region" description="Helical" evidence="9">
    <location>
        <begin position="113"/>
        <end position="132"/>
    </location>
</feature>
<evidence type="ECO:0000313" key="11">
    <source>
        <dbReference type="EMBL" id="KTA98459.1"/>
    </source>
</evidence>
<evidence type="ECO:0000313" key="12">
    <source>
        <dbReference type="Proteomes" id="UP000054886"/>
    </source>
</evidence>
<feature type="transmembrane region" description="Helical" evidence="9">
    <location>
        <begin position="222"/>
        <end position="251"/>
    </location>
</feature>
<proteinExistence type="inferred from homology"/>